<dbReference type="CDD" id="cd04301">
    <property type="entry name" value="NAT_SF"/>
    <property type="match status" value="1"/>
</dbReference>
<keyword evidence="3" id="KW-1185">Reference proteome</keyword>
<dbReference type="RefSeq" id="WP_345593922.1">
    <property type="nucleotide sequence ID" value="NZ_BAABJG010000051.1"/>
</dbReference>
<dbReference type="Gene3D" id="3.40.630.30">
    <property type="match status" value="2"/>
</dbReference>
<evidence type="ECO:0000313" key="2">
    <source>
        <dbReference type="EMBL" id="MFD1224992.1"/>
    </source>
</evidence>
<dbReference type="Pfam" id="PF17668">
    <property type="entry name" value="Acetyltransf_17"/>
    <property type="match status" value="1"/>
</dbReference>
<comment type="caution">
    <text evidence="2">The sequence shown here is derived from an EMBL/GenBank/DDBJ whole genome shotgun (WGS) entry which is preliminary data.</text>
</comment>
<keyword evidence="2" id="KW-0012">Acyltransferase</keyword>
<accession>A0ABW3UWZ3</accession>
<organism evidence="2 3">
    <name type="scientific">Paenibacillus vulneris</name>
    <dbReference type="NCBI Taxonomy" id="1133364"/>
    <lineage>
        <taxon>Bacteria</taxon>
        <taxon>Bacillati</taxon>
        <taxon>Bacillota</taxon>
        <taxon>Bacilli</taxon>
        <taxon>Bacillales</taxon>
        <taxon>Paenibacillaceae</taxon>
        <taxon>Paenibacillus</taxon>
    </lineage>
</organism>
<sequence length="397" mass="45592">MKPFIIRHIPKEQFEDSLSLSEFAFQYEVPKEERAKKLSLLKEKECWGAYVEGNLAARMTVIDLHVWLYGKRFAMGGIASVATWPEYRRGGLVSALLSNALNVMREQGQSLSFLHPFQFAFYRKFGWETYTETKKYEIPTALLPKFPHQPGRVVRVSRETELLNSIYQQYAKGYNGTLDRDEGWWNHRILDGKKGTVAVYYDGSGEPSGYVHYEVKQQICRIHELVYLHREAWKGLWRFIADHDSMIEKVTISVPANDATSFLLDNPRIKQEVIPYFMARIVDVKSFMEQFPFVPAAQESDIRRLRLRISDAHAEWNDGEFLLEISPDGGVRIDKVQEADSGAPAVSCGVGTLAAMFMGYQRPTFLHDVDRLEGDREAVALLESIIPEGQTYLPDFF</sequence>
<evidence type="ECO:0000259" key="1">
    <source>
        <dbReference type="PROSITE" id="PS51186"/>
    </source>
</evidence>
<dbReference type="InterPro" id="IPR025559">
    <property type="entry name" value="Eis_dom"/>
</dbReference>
<dbReference type="SUPFAM" id="SSF55718">
    <property type="entry name" value="SCP-like"/>
    <property type="match status" value="1"/>
</dbReference>
<dbReference type="PROSITE" id="PS51186">
    <property type="entry name" value="GNAT"/>
    <property type="match status" value="1"/>
</dbReference>
<feature type="domain" description="N-acetyltransferase" evidence="1">
    <location>
        <begin position="4"/>
        <end position="149"/>
    </location>
</feature>
<dbReference type="InterPro" id="IPR016181">
    <property type="entry name" value="Acyl_CoA_acyltransferase"/>
</dbReference>
<dbReference type="Proteomes" id="UP001597180">
    <property type="component" value="Unassembled WGS sequence"/>
</dbReference>
<dbReference type="InterPro" id="IPR041380">
    <property type="entry name" value="Acetyltransf_17"/>
</dbReference>
<dbReference type="PANTHER" id="PTHR37817">
    <property type="entry name" value="N-ACETYLTRANSFERASE EIS"/>
    <property type="match status" value="1"/>
</dbReference>
<gene>
    <name evidence="2" type="primary">eis</name>
    <name evidence="2" type="ORF">ACFQ4B_33355</name>
</gene>
<dbReference type="PANTHER" id="PTHR37817:SF1">
    <property type="entry name" value="N-ACETYLTRANSFERASE EIS"/>
    <property type="match status" value="1"/>
</dbReference>
<proteinExistence type="predicted"/>
<evidence type="ECO:0000313" key="3">
    <source>
        <dbReference type="Proteomes" id="UP001597180"/>
    </source>
</evidence>
<dbReference type="InterPro" id="IPR036527">
    <property type="entry name" value="SCP2_sterol-bd_dom_sf"/>
</dbReference>
<dbReference type="Pfam" id="PF13527">
    <property type="entry name" value="Acetyltransf_9"/>
    <property type="match status" value="1"/>
</dbReference>
<name>A0ABW3UWZ3_9BACL</name>
<dbReference type="InterPro" id="IPR000182">
    <property type="entry name" value="GNAT_dom"/>
</dbReference>
<dbReference type="Gene3D" id="3.30.1050.10">
    <property type="entry name" value="SCP2 sterol-binding domain"/>
    <property type="match status" value="1"/>
</dbReference>
<dbReference type="EMBL" id="JBHTLU010000054">
    <property type="protein sequence ID" value="MFD1224992.1"/>
    <property type="molecule type" value="Genomic_DNA"/>
</dbReference>
<protein>
    <submittedName>
        <fullName evidence="2">Enhanced intracellular survival protein Eis</fullName>
        <ecNumber evidence="2">2.3.1.-</ecNumber>
    </submittedName>
</protein>
<dbReference type="InterPro" id="IPR051554">
    <property type="entry name" value="Acetyltransferase_Eis"/>
</dbReference>
<keyword evidence="2" id="KW-0808">Transferase</keyword>
<dbReference type="EC" id="2.3.1.-" evidence="2"/>
<reference evidence="3" key="1">
    <citation type="journal article" date="2019" name="Int. J. Syst. Evol. Microbiol.">
        <title>The Global Catalogue of Microorganisms (GCM) 10K type strain sequencing project: providing services to taxonomists for standard genome sequencing and annotation.</title>
        <authorList>
            <consortium name="The Broad Institute Genomics Platform"/>
            <consortium name="The Broad Institute Genome Sequencing Center for Infectious Disease"/>
            <person name="Wu L."/>
            <person name="Ma J."/>
        </authorList>
    </citation>
    <scope>NUCLEOTIDE SEQUENCE [LARGE SCALE GENOMIC DNA]</scope>
    <source>
        <strain evidence="3">CCUG 53270</strain>
    </source>
</reference>
<dbReference type="SUPFAM" id="SSF55729">
    <property type="entry name" value="Acyl-CoA N-acyltransferases (Nat)"/>
    <property type="match status" value="1"/>
</dbReference>
<dbReference type="Pfam" id="PF13530">
    <property type="entry name" value="SCP2_2"/>
    <property type="match status" value="1"/>
</dbReference>
<dbReference type="GO" id="GO:0016746">
    <property type="term" value="F:acyltransferase activity"/>
    <property type="evidence" value="ECO:0007669"/>
    <property type="project" value="UniProtKB-KW"/>
</dbReference>